<evidence type="ECO:0000313" key="2">
    <source>
        <dbReference type="EMBL" id="GBP73241.1"/>
    </source>
</evidence>
<dbReference type="Proteomes" id="UP000299102">
    <property type="component" value="Unassembled WGS sequence"/>
</dbReference>
<accession>A0A4C1YA58</accession>
<gene>
    <name evidence="2" type="ORF">EVAR_55007_1</name>
</gene>
<reference evidence="2 3" key="1">
    <citation type="journal article" date="2019" name="Commun. Biol.">
        <title>The bagworm genome reveals a unique fibroin gene that provides high tensile strength.</title>
        <authorList>
            <person name="Kono N."/>
            <person name="Nakamura H."/>
            <person name="Ohtoshi R."/>
            <person name="Tomita M."/>
            <person name="Numata K."/>
            <person name="Arakawa K."/>
        </authorList>
    </citation>
    <scope>NUCLEOTIDE SEQUENCE [LARGE SCALE GENOMIC DNA]</scope>
</reference>
<feature type="compositionally biased region" description="Basic and acidic residues" evidence="1">
    <location>
        <begin position="38"/>
        <end position="50"/>
    </location>
</feature>
<evidence type="ECO:0000256" key="1">
    <source>
        <dbReference type="SAM" id="MobiDB-lite"/>
    </source>
</evidence>
<organism evidence="2 3">
    <name type="scientific">Eumeta variegata</name>
    <name type="common">Bagworm moth</name>
    <name type="synonym">Eumeta japonica</name>
    <dbReference type="NCBI Taxonomy" id="151549"/>
    <lineage>
        <taxon>Eukaryota</taxon>
        <taxon>Metazoa</taxon>
        <taxon>Ecdysozoa</taxon>
        <taxon>Arthropoda</taxon>
        <taxon>Hexapoda</taxon>
        <taxon>Insecta</taxon>
        <taxon>Pterygota</taxon>
        <taxon>Neoptera</taxon>
        <taxon>Endopterygota</taxon>
        <taxon>Lepidoptera</taxon>
        <taxon>Glossata</taxon>
        <taxon>Ditrysia</taxon>
        <taxon>Tineoidea</taxon>
        <taxon>Psychidae</taxon>
        <taxon>Oiketicinae</taxon>
        <taxon>Eumeta</taxon>
    </lineage>
</organism>
<sequence length="291" mass="32361">MIDRHAGHKLAGDDNGLVELIALILRRSGKFGAPSTAREPREARPRDGDRAGAPAAAASGKRIGQLEIPAFHISCYSRKRLCRPLSRRRAPLRAGDRSAADLKCIARSPSFDFLLTLILHEFTQKPAVGDNAFHLLRDENYSAVGGARRRRRRRRKSIKRVVFVGSGGREVILNSAAALRAGGGPTSVGHCQFLMKTLYRGRLNPFIGLTYKGVRDKTAPGRAGYWAGAGAGLNVNRRRDEINTKYRQFRAGRTLDIRRARKGFTRDVSPIHFLRYPFSIRLKFLSLAAYT</sequence>
<feature type="region of interest" description="Disordered" evidence="1">
    <location>
        <begin position="32"/>
        <end position="58"/>
    </location>
</feature>
<dbReference type="EMBL" id="BGZK01001167">
    <property type="protein sequence ID" value="GBP73241.1"/>
    <property type="molecule type" value="Genomic_DNA"/>
</dbReference>
<evidence type="ECO:0000313" key="3">
    <source>
        <dbReference type="Proteomes" id="UP000299102"/>
    </source>
</evidence>
<dbReference type="AlphaFoldDB" id="A0A4C1YA58"/>
<keyword evidence="3" id="KW-1185">Reference proteome</keyword>
<protein>
    <submittedName>
        <fullName evidence="2">Uncharacterized protein</fullName>
    </submittedName>
</protein>
<proteinExistence type="predicted"/>
<comment type="caution">
    <text evidence="2">The sequence shown here is derived from an EMBL/GenBank/DDBJ whole genome shotgun (WGS) entry which is preliminary data.</text>
</comment>
<name>A0A4C1YA58_EUMVA</name>